<evidence type="ECO:0000256" key="16">
    <source>
        <dbReference type="RuleBase" id="RU004249"/>
    </source>
</evidence>
<evidence type="ECO:0000256" key="15">
    <source>
        <dbReference type="RuleBase" id="RU003448"/>
    </source>
</evidence>
<dbReference type="SUPFAM" id="SSF53633">
    <property type="entry name" value="Carbamate kinase-like"/>
    <property type="match status" value="1"/>
</dbReference>
<dbReference type="NCBIfam" id="TIGR00657">
    <property type="entry name" value="asp_kinases"/>
    <property type="match status" value="1"/>
</dbReference>
<evidence type="ECO:0000256" key="13">
    <source>
        <dbReference type="ARBA" id="ARBA00047872"/>
    </source>
</evidence>
<evidence type="ECO:0000259" key="18">
    <source>
        <dbReference type="Pfam" id="PF13840"/>
    </source>
</evidence>
<evidence type="ECO:0000256" key="5">
    <source>
        <dbReference type="ARBA" id="ARBA00010122"/>
    </source>
</evidence>
<evidence type="ECO:0000256" key="12">
    <source>
        <dbReference type="ARBA" id="ARBA00023154"/>
    </source>
</evidence>
<comment type="pathway">
    <text evidence="4 16">Amino-acid biosynthesis; L-threonine biosynthesis; L-threonine from L-aspartate: step 1/5.</text>
</comment>
<dbReference type="PIRSF" id="PIRSF000726">
    <property type="entry name" value="Asp_kin"/>
    <property type="match status" value="1"/>
</dbReference>
<dbReference type="GeneID" id="90995940"/>
<comment type="pathway">
    <text evidence="3 16">Amino-acid biosynthesis; L-methionine biosynthesis via de novo pathway; L-homoserine from L-aspartate: step 1/3.</text>
</comment>
<protein>
    <recommendedName>
        <fullName evidence="15">Aspartokinase</fullName>
        <ecNumber evidence="15">2.7.2.4</ecNumber>
    </recommendedName>
</protein>
<dbReference type="CDD" id="cd04937">
    <property type="entry name" value="ACT_AKi-DapG-BS_2"/>
    <property type="match status" value="1"/>
</dbReference>
<proteinExistence type="inferred from homology"/>
<dbReference type="NCBIfam" id="TIGR00656">
    <property type="entry name" value="asp_kin_monofn"/>
    <property type="match status" value="1"/>
</dbReference>
<dbReference type="EMBL" id="FQTY01000014">
    <property type="protein sequence ID" value="SHE98779.1"/>
    <property type="molecule type" value="Genomic_DNA"/>
</dbReference>
<evidence type="ECO:0000256" key="10">
    <source>
        <dbReference type="ARBA" id="ARBA00022840"/>
    </source>
</evidence>
<dbReference type="PANTHER" id="PTHR21499:SF3">
    <property type="entry name" value="ASPARTOKINASE"/>
    <property type="match status" value="1"/>
</dbReference>
<comment type="pathway">
    <text evidence="2 16">Amino-acid biosynthesis; L-lysine biosynthesis via DAP pathway; (S)-tetrahydrodipicolinate from L-aspartate: step 1/4.</text>
</comment>
<dbReference type="STRING" id="1123404.SAMN02745784_02446"/>
<dbReference type="Proteomes" id="UP000184114">
    <property type="component" value="Unassembled WGS sequence"/>
</dbReference>
<feature type="domain" description="CASTOR ACT" evidence="18">
    <location>
        <begin position="337"/>
        <end position="398"/>
    </location>
</feature>
<dbReference type="GO" id="GO:0009089">
    <property type="term" value="P:lysine biosynthetic process via diaminopimelate"/>
    <property type="evidence" value="ECO:0007669"/>
    <property type="project" value="UniProtKB-UniPathway"/>
</dbReference>
<dbReference type="GO" id="GO:0005524">
    <property type="term" value="F:ATP binding"/>
    <property type="evidence" value="ECO:0007669"/>
    <property type="project" value="UniProtKB-KW"/>
</dbReference>
<dbReference type="AlphaFoldDB" id="A0A1M4XZB5"/>
<keyword evidence="8 14" id="KW-0547">Nucleotide-binding</keyword>
<dbReference type="InterPro" id="IPR036393">
    <property type="entry name" value="AceGlu_kinase-like_sf"/>
</dbReference>
<keyword evidence="20" id="KW-1185">Reference proteome</keyword>
<dbReference type="PROSITE" id="PS00324">
    <property type="entry name" value="ASPARTOKINASE"/>
    <property type="match status" value="1"/>
</dbReference>
<comment type="function">
    <text evidence="1">Catalyzes the phosphorylation of the beta-carboxyl group of aspartic acid with ATP to yield 4-phospho-L-aspartate, which is involved in the branched biosynthetic pathway leading to the biosynthesis of amino acids threonine, isoleucine and methionine.</text>
</comment>
<feature type="binding site" evidence="14">
    <location>
        <position position="79"/>
    </location>
    <ligand>
        <name>substrate</name>
    </ligand>
</feature>
<keyword evidence="10 14" id="KW-0067">ATP-binding</keyword>
<dbReference type="Pfam" id="PF00696">
    <property type="entry name" value="AA_kinase"/>
    <property type="match status" value="1"/>
</dbReference>
<keyword evidence="11" id="KW-0220">Diaminopimelate biosynthesis</keyword>
<organism evidence="19 20">
    <name type="scientific">Tissierella praeacuta DSM 18095</name>
    <dbReference type="NCBI Taxonomy" id="1123404"/>
    <lineage>
        <taxon>Bacteria</taxon>
        <taxon>Bacillati</taxon>
        <taxon>Bacillota</taxon>
        <taxon>Tissierellia</taxon>
        <taxon>Tissierellales</taxon>
        <taxon>Tissierellaceae</taxon>
        <taxon>Tissierella</taxon>
    </lineage>
</organism>
<dbReference type="GO" id="GO:0009090">
    <property type="term" value="P:homoserine biosynthetic process"/>
    <property type="evidence" value="ECO:0007669"/>
    <property type="project" value="TreeGrafter"/>
</dbReference>
<comment type="similarity">
    <text evidence="5 15">Belongs to the aspartokinase family.</text>
</comment>
<feature type="binding site" evidence="14">
    <location>
        <begin position="214"/>
        <end position="215"/>
    </location>
    <ligand>
        <name>ATP</name>
        <dbReference type="ChEBI" id="CHEBI:30616"/>
    </ligand>
</feature>
<dbReference type="GO" id="GO:0019877">
    <property type="term" value="P:diaminopimelate biosynthetic process"/>
    <property type="evidence" value="ECO:0007669"/>
    <property type="project" value="UniProtKB-KW"/>
</dbReference>
<dbReference type="Pfam" id="PF13840">
    <property type="entry name" value="ACT_7"/>
    <property type="match status" value="1"/>
</dbReference>
<evidence type="ECO:0000259" key="17">
    <source>
        <dbReference type="Pfam" id="PF00696"/>
    </source>
</evidence>
<dbReference type="UniPathway" id="UPA00051">
    <property type="reaction ID" value="UER00462"/>
</dbReference>
<evidence type="ECO:0000313" key="19">
    <source>
        <dbReference type="EMBL" id="SHE98779.1"/>
    </source>
</evidence>
<keyword evidence="6 16" id="KW-0028">Amino-acid biosynthesis</keyword>
<dbReference type="InterPro" id="IPR018042">
    <property type="entry name" value="Aspartate_kinase_CS"/>
</dbReference>
<evidence type="ECO:0000313" key="20">
    <source>
        <dbReference type="Proteomes" id="UP000184114"/>
    </source>
</evidence>
<evidence type="ECO:0000256" key="2">
    <source>
        <dbReference type="ARBA" id="ARBA00004766"/>
    </source>
</evidence>
<evidence type="ECO:0000256" key="1">
    <source>
        <dbReference type="ARBA" id="ARBA00003121"/>
    </source>
</evidence>
<comment type="catalytic activity">
    <reaction evidence="13 15">
        <text>L-aspartate + ATP = 4-phospho-L-aspartate + ADP</text>
        <dbReference type="Rhea" id="RHEA:23776"/>
        <dbReference type="ChEBI" id="CHEBI:29991"/>
        <dbReference type="ChEBI" id="CHEBI:30616"/>
        <dbReference type="ChEBI" id="CHEBI:57535"/>
        <dbReference type="ChEBI" id="CHEBI:456216"/>
        <dbReference type="EC" id="2.7.2.4"/>
    </reaction>
</comment>
<evidence type="ECO:0000256" key="11">
    <source>
        <dbReference type="ARBA" id="ARBA00022915"/>
    </source>
</evidence>
<evidence type="ECO:0000256" key="6">
    <source>
        <dbReference type="ARBA" id="ARBA00022605"/>
    </source>
</evidence>
<evidence type="ECO:0000256" key="7">
    <source>
        <dbReference type="ARBA" id="ARBA00022679"/>
    </source>
</evidence>
<gene>
    <name evidence="19" type="ORF">SAMN02745784_02446</name>
</gene>
<evidence type="ECO:0000256" key="9">
    <source>
        <dbReference type="ARBA" id="ARBA00022777"/>
    </source>
</evidence>
<reference evidence="20" key="1">
    <citation type="submission" date="2016-11" db="EMBL/GenBank/DDBJ databases">
        <authorList>
            <person name="Varghese N."/>
            <person name="Submissions S."/>
        </authorList>
    </citation>
    <scope>NUCLEOTIDE SEQUENCE [LARGE SCALE GENOMIC DNA]</scope>
    <source>
        <strain evidence="20">DSM 18095</strain>
    </source>
</reference>
<keyword evidence="9 15" id="KW-0418">Kinase</keyword>
<dbReference type="EC" id="2.7.2.4" evidence="15"/>
<feature type="binding site" evidence="14">
    <location>
        <begin position="7"/>
        <end position="10"/>
    </location>
    <ligand>
        <name>ATP</name>
        <dbReference type="ChEBI" id="CHEBI:30616"/>
    </ligand>
</feature>
<feature type="binding site" evidence="14">
    <location>
        <position position="52"/>
    </location>
    <ligand>
        <name>substrate</name>
    </ligand>
</feature>
<dbReference type="NCBIfam" id="NF006068">
    <property type="entry name" value="PRK08210.1"/>
    <property type="match status" value="1"/>
</dbReference>
<keyword evidence="12" id="KW-0457">Lysine biosynthesis</keyword>
<dbReference type="InterPro" id="IPR005260">
    <property type="entry name" value="Asp_kin_monofn"/>
</dbReference>
<evidence type="ECO:0000256" key="4">
    <source>
        <dbReference type="ARBA" id="ARBA00005139"/>
    </source>
</evidence>
<dbReference type="UniPathway" id="UPA00034">
    <property type="reaction ID" value="UER00015"/>
</dbReference>
<dbReference type="SUPFAM" id="SSF55021">
    <property type="entry name" value="ACT-like"/>
    <property type="match status" value="2"/>
</dbReference>
<dbReference type="InterPro" id="IPR027795">
    <property type="entry name" value="CASTOR_ACT_dom"/>
</dbReference>
<dbReference type="GO" id="GO:0009088">
    <property type="term" value="P:threonine biosynthetic process"/>
    <property type="evidence" value="ECO:0007669"/>
    <property type="project" value="UniProtKB-UniPathway"/>
</dbReference>
<dbReference type="PANTHER" id="PTHR21499">
    <property type="entry name" value="ASPARTATE KINASE"/>
    <property type="match status" value="1"/>
</dbReference>
<dbReference type="FunFam" id="3.40.1160.10:FF:000002">
    <property type="entry name" value="Aspartokinase"/>
    <property type="match status" value="1"/>
</dbReference>
<evidence type="ECO:0000256" key="14">
    <source>
        <dbReference type="PIRSR" id="PIRSR000726-1"/>
    </source>
</evidence>
<name>A0A1M4XZB5_9FIRM</name>
<dbReference type="RefSeq" id="WP_072976672.1">
    <property type="nucleotide sequence ID" value="NZ_FQTY01000014.1"/>
</dbReference>
<dbReference type="GO" id="GO:0004072">
    <property type="term" value="F:aspartate kinase activity"/>
    <property type="evidence" value="ECO:0007669"/>
    <property type="project" value="UniProtKB-EC"/>
</dbReference>
<dbReference type="InterPro" id="IPR001341">
    <property type="entry name" value="Asp_kinase"/>
</dbReference>
<feature type="domain" description="Aspartate/glutamate/uridylate kinase" evidence="17">
    <location>
        <begin position="2"/>
        <end position="235"/>
    </location>
</feature>
<accession>A0A1M4XZB5</accession>
<dbReference type="GO" id="GO:0005829">
    <property type="term" value="C:cytosol"/>
    <property type="evidence" value="ECO:0007669"/>
    <property type="project" value="TreeGrafter"/>
</dbReference>
<feature type="binding site" evidence="14">
    <location>
        <begin position="178"/>
        <end position="179"/>
    </location>
    <ligand>
        <name>ATP</name>
        <dbReference type="ChEBI" id="CHEBI:30616"/>
    </ligand>
</feature>
<sequence length="404" mass="44477">MKIIIQKFGGTSVMNDERRNLAIDKIEAAIDKNLDPVVVVSAIGRMGDPYATDTLISLIKSTGIEPNPRELDILMSCGEIISATVMANTLKARGHKAAVFTGGQAGIITDDNFLDAKILKVSPENILKSLEEGVIPVITGFQGMTENGDITTLGRGGSDVTASIIGEALNAELVEIYTDVDGVMTADPKIVPDARVMDTIFYNEVFQMAEYGAKVLHPRAVEIAMRSNIPIVIRNTNSDYNGTLITNYHRTRSYIEEDMKLITSVAHINNRTQVKITPSKSNFESNELLFDNIAKAGVSIDMINIYPEQIFFIIDEKQDILLEKVLKKLNYEYSLIHDCTKVTIIGNRMRGIPGVMAKAVSALSKENIEILQTSDSHTTISCLIESQYTNKAVNALHNYFELGK</sequence>
<keyword evidence="7 15" id="KW-0808">Transferase</keyword>
<dbReference type="InterPro" id="IPR045865">
    <property type="entry name" value="ACT-like_dom_sf"/>
</dbReference>
<dbReference type="Gene3D" id="3.40.1160.10">
    <property type="entry name" value="Acetylglutamate kinase-like"/>
    <property type="match status" value="1"/>
</dbReference>
<dbReference type="InterPro" id="IPR001048">
    <property type="entry name" value="Asp/Glu/Uridylate_kinase"/>
</dbReference>
<dbReference type="UniPathway" id="UPA00050">
    <property type="reaction ID" value="UER00461"/>
</dbReference>
<dbReference type="Gene3D" id="3.30.2130.10">
    <property type="entry name" value="VC0802-like"/>
    <property type="match status" value="1"/>
</dbReference>
<evidence type="ECO:0000256" key="3">
    <source>
        <dbReference type="ARBA" id="ARBA00004986"/>
    </source>
</evidence>
<evidence type="ECO:0000256" key="8">
    <source>
        <dbReference type="ARBA" id="ARBA00022741"/>
    </source>
</evidence>